<evidence type="ECO:0000256" key="1">
    <source>
        <dbReference type="SAM" id="SignalP"/>
    </source>
</evidence>
<keyword evidence="3" id="KW-1185">Reference proteome</keyword>
<organism evidence="2 3">
    <name type="scientific">Stygiobacter electus</name>
    <dbReference type="NCBI Taxonomy" id="3032292"/>
    <lineage>
        <taxon>Bacteria</taxon>
        <taxon>Pseudomonadati</taxon>
        <taxon>Ignavibacteriota</taxon>
        <taxon>Ignavibacteria</taxon>
        <taxon>Ignavibacteriales</taxon>
        <taxon>Melioribacteraceae</taxon>
        <taxon>Stygiobacter</taxon>
    </lineage>
</organism>
<reference evidence="2" key="1">
    <citation type="submission" date="2023-03" db="EMBL/GenBank/DDBJ databases">
        <title>Stygiobacter electus gen. nov., sp. nov., facultatively anaerobic thermotolerant bacterium of the class Ignavibacteria from a well of Yessentuki mineral water deposit.</title>
        <authorList>
            <person name="Podosokorskaya O.A."/>
            <person name="Elcheninov A.G."/>
            <person name="Petrova N.F."/>
            <person name="Zavarzina D.G."/>
            <person name="Kublanov I.V."/>
            <person name="Merkel A.Y."/>
        </authorList>
    </citation>
    <scope>NUCLEOTIDE SEQUENCE</scope>
    <source>
        <strain evidence="2">09-Me</strain>
    </source>
</reference>
<sequence>MKQLILFVIIFSLSTNLFSQPNNPKMHPPKEKLSKYLNLTAEQEKKINDLNYNLRKSEIDLKSKINKNRLELKKLIDDGNIDEKKILQLVDDNSKLQAEIKNMKMKKWLDIYKILDKEQQQKWIKGFQKITEPGFMKNKMKERMKDRIHEFRHNKMR</sequence>
<dbReference type="AlphaFoldDB" id="A0AAE3P125"/>
<keyword evidence="1" id="KW-0732">Signal</keyword>
<feature type="signal peptide" evidence="1">
    <location>
        <begin position="1"/>
        <end position="19"/>
    </location>
</feature>
<dbReference type="Proteomes" id="UP001221302">
    <property type="component" value="Unassembled WGS sequence"/>
</dbReference>
<dbReference type="InterPro" id="IPR012899">
    <property type="entry name" value="LTXXQ"/>
</dbReference>
<feature type="chain" id="PRO_5042235287" evidence="1">
    <location>
        <begin position="20"/>
        <end position="157"/>
    </location>
</feature>
<gene>
    <name evidence="2" type="ORF">P0M35_02875</name>
</gene>
<protein>
    <submittedName>
        <fullName evidence="2">Spy/CpxP family protein refolding chaperone</fullName>
    </submittedName>
</protein>
<evidence type="ECO:0000313" key="3">
    <source>
        <dbReference type="Proteomes" id="UP001221302"/>
    </source>
</evidence>
<dbReference type="Pfam" id="PF07813">
    <property type="entry name" value="LTXXQ"/>
    <property type="match status" value="1"/>
</dbReference>
<dbReference type="EMBL" id="JARGDL010000002">
    <property type="protein sequence ID" value="MDF1611078.1"/>
    <property type="molecule type" value="Genomic_DNA"/>
</dbReference>
<comment type="caution">
    <text evidence="2">The sequence shown here is derived from an EMBL/GenBank/DDBJ whole genome shotgun (WGS) entry which is preliminary data.</text>
</comment>
<accession>A0AAE3P125</accession>
<name>A0AAE3P125_9BACT</name>
<dbReference type="RefSeq" id="WP_321534842.1">
    <property type="nucleotide sequence ID" value="NZ_JARGDL010000002.1"/>
</dbReference>
<dbReference type="Gene3D" id="1.20.120.1490">
    <property type="match status" value="1"/>
</dbReference>
<proteinExistence type="predicted"/>
<evidence type="ECO:0000313" key="2">
    <source>
        <dbReference type="EMBL" id="MDF1611078.1"/>
    </source>
</evidence>